<dbReference type="PROSITE" id="PS50600">
    <property type="entry name" value="ULP_PROTEASE"/>
    <property type="match status" value="1"/>
</dbReference>
<dbReference type="Gene3D" id="3.40.395.10">
    <property type="entry name" value="Adenoviral Proteinase, Chain A"/>
    <property type="match status" value="1"/>
</dbReference>
<keyword evidence="2" id="KW-0645">Protease</keyword>
<dbReference type="SUPFAM" id="SSF54001">
    <property type="entry name" value="Cysteine proteinases"/>
    <property type="match status" value="1"/>
</dbReference>
<feature type="compositionally biased region" description="Basic and acidic residues" evidence="4">
    <location>
        <begin position="67"/>
        <end position="79"/>
    </location>
</feature>
<reference evidence="6 7" key="1">
    <citation type="submission" date="2013-11" db="EMBL/GenBank/DDBJ databases">
        <title>The Genome Sequence of Phytophthora parasitica CJ01A1.</title>
        <authorList>
            <consortium name="The Broad Institute Genomics Platform"/>
            <person name="Russ C."/>
            <person name="Tyler B."/>
            <person name="Panabieres F."/>
            <person name="Shan W."/>
            <person name="Tripathy S."/>
            <person name="Grunwald N."/>
            <person name="Machado M."/>
            <person name="Johnson C.S."/>
            <person name="Walker B."/>
            <person name="Young S.K."/>
            <person name="Zeng Q."/>
            <person name="Gargeya S."/>
            <person name="Fitzgerald M."/>
            <person name="Haas B."/>
            <person name="Abouelleil A."/>
            <person name="Allen A.W."/>
            <person name="Alvarado L."/>
            <person name="Arachchi H.M."/>
            <person name="Berlin A.M."/>
            <person name="Chapman S.B."/>
            <person name="Gainer-Dewar J."/>
            <person name="Goldberg J."/>
            <person name="Griggs A."/>
            <person name="Gujja S."/>
            <person name="Hansen M."/>
            <person name="Howarth C."/>
            <person name="Imamovic A."/>
            <person name="Ireland A."/>
            <person name="Larimer J."/>
            <person name="McCowan C."/>
            <person name="Murphy C."/>
            <person name="Pearson M."/>
            <person name="Poon T.W."/>
            <person name="Priest M."/>
            <person name="Roberts A."/>
            <person name="Saif S."/>
            <person name="Shea T."/>
            <person name="Sisk P."/>
            <person name="Sykes S."/>
            <person name="Wortman J."/>
            <person name="Nusbaum C."/>
            <person name="Birren B."/>
        </authorList>
    </citation>
    <scope>NUCLEOTIDE SEQUENCE [LARGE SCALE GENOMIC DNA]</scope>
    <source>
        <strain evidence="6 7">CJ01A1</strain>
    </source>
</reference>
<protein>
    <recommendedName>
        <fullName evidence="5">Ubiquitin-like protease family profile domain-containing protein</fullName>
    </recommendedName>
</protein>
<gene>
    <name evidence="6" type="ORF">F441_18422</name>
</gene>
<keyword evidence="3" id="KW-0378">Hydrolase</keyword>
<evidence type="ECO:0000259" key="5">
    <source>
        <dbReference type="PROSITE" id="PS50600"/>
    </source>
</evidence>
<name>W2W3A3_PHYNI</name>
<dbReference type="InterPro" id="IPR038765">
    <property type="entry name" value="Papain-like_cys_pep_sf"/>
</dbReference>
<dbReference type="Pfam" id="PF02902">
    <property type="entry name" value="Peptidase_C48"/>
    <property type="match status" value="1"/>
</dbReference>
<feature type="region of interest" description="Disordered" evidence="4">
    <location>
        <begin position="67"/>
        <end position="100"/>
    </location>
</feature>
<organism evidence="6 7">
    <name type="scientific">Phytophthora nicotianae CJ01A1</name>
    <dbReference type="NCBI Taxonomy" id="1317063"/>
    <lineage>
        <taxon>Eukaryota</taxon>
        <taxon>Sar</taxon>
        <taxon>Stramenopiles</taxon>
        <taxon>Oomycota</taxon>
        <taxon>Peronosporomycetes</taxon>
        <taxon>Peronosporales</taxon>
        <taxon>Peronosporaceae</taxon>
        <taxon>Phytophthora</taxon>
    </lineage>
</organism>
<evidence type="ECO:0000313" key="6">
    <source>
        <dbReference type="EMBL" id="ETP04886.1"/>
    </source>
</evidence>
<evidence type="ECO:0000256" key="2">
    <source>
        <dbReference type="ARBA" id="ARBA00022670"/>
    </source>
</evidence>
<dbReference type="Proteomes" id="UP000018958">
    <property type="component" value="Unassembled WGS sequence"/>
</dbReference>
<sequence>MKSKPYVLDERQKWRKFKALQDKMTKVAVANGTQRFSQWYAALEAFLGIIEASGVPIISEAPWTQRKDSICSDTGTEKLESDEDESIPETQLSKPDEIEQKSVAVNEPTNTSISAPFKLNRKVKVSGRPKTTSPPERVQKGAGTGGKGIGKKKNNLETKNLLDKRIDLSSESGPVVKFLPSLDKDATVYSESIIGTMTRFHQKRKYLKNVDACLKWIVAQTQKRAVAVDRVDGITSALRAASVYASIKIRDNEVCFLYELLAFRSGEWLNDMCIRLAIQVMTQDRSDIAYVDGAMFEHIQPNEIHLNESLCDVSDRQSGMILIPMSIENKHWCLLIVDINTKDIIQLDHMQRRPTYSFLSKTCKSYVAPLLRGKYADYTIKKADNIRQEDGHNCGVLVIHYMESYISTRVVRNPNAVLVQSIRLAYFVQGLRRLYPHKDLRLLASGQR</sequence>
<accession>W2W3A3</accession>
<dbReference type="GO" id="GO:0006508">
    <property type="term" value="P:proteolysis"/>
    <property type="evidence" value="ECO:0007669"/>
    <property type="project" value="UniProtKB-KW"/>
</dbReference>
<evidence type="ECO:0000256" key="4">
    <source>
        <dbReference type="SAM" id="MobiDB-lite"/>
    </source>
</evidence>
<feature type="domain" description="Ubiquitin-like protease family profile" evidence="5">
    <location>
        <begin position="247"/>
        <end position="405"/>
    </location>
</feature>
<dbReference type="AlphaFoldDB" id="W2W3A3"/>
<dbReference type="GO" id="GO:0008234">
    <property type="term" value="F:cysteine-type peptidase activity"/>
    <property type="evidence" value="ECO:0007669"/>
    <property type="project" value="InterPro"/>
</dbReference>
<dbReference type="InterPro" id="IPR003653">
    <property type="entry name" value="Peptidase_C48_C"/>
</dbReference>
<evidence type="ECO:0000256" key="3">
    <source>
        <dbReference type="ARBA" id="ARBA00022801"/>
    </source>
</evidence>
<evidence type="ECO:0000256" key="1">
    <source>
        <dbReference type="ARBA" id="ARBA00005234"/>
    </source>
</evidence>
<dbReference type="EMBL" id="ANIX01003677">
    <property type="protein sequence ID" value="ETP04886.1"/>
    <property type="molecule type" value="Genomic_DNA"/>
</dbReference>
<proteinExistence type="inferred from homology"/>
<feature type="region of interest" description="Disordered" evidence="4">
    <location>
        <begin position="123"/>
        <end position="154"/>
    </location>
</feature>
<comment type="caution">
    <text evidence="6">The sequence shown here is derived from an EMBL/GenBank/DDBJ whole genome shotgun (WGS) entry which is preliminary data.</text>
</comment>
<comment type="similarity">
    <text evidence="1">Belongs to the peptidase C48 family.</text>
</comment>
<dbReference type="OrthoDB" id="6776423at2759"/>
<evidence type="ECO:0000313" key="7">
    <source>
        <dbReference type="Proteomes" id="UP000018958"/>
    </source>
</evidence>